<keyword evidence="3" id="KW-1185">Reference proteome</keyword>
<name>A0ABU3ZI43_9GAMM</name>
<proteinExistence type="predicted"/>
<keyword evidence="1" id="KW-0472">Membrane</keyword>
<dbReference type="EMBL" id="JAWJZI010000004">
    <property type="protein sequence ID" value="MDV5169643.1"/>
    <property type="molecule type" value="Genomic_DNA"/>
</dbReference>
<organism evidence="2 3">
    <name type="scientific">Photobacterium rosenbergii</name>
    <dbReference type="NCBI Taxonomy" id="294936"/>
    <lineage>
        <taxon>Bacteria</taxon>
        <taxon>Pseudomonadati</taxon>
        <taxon>Pseudomonadota</taxon>
        <taxon>Gammaproteobacteria</taxon>
        <taxon>Vibrionales</taxon>
        <taxon>Vibrionaceae</taxon>
        <taxon>Photobacterium</taxon>
    </lineage>
</organism>
<keyword evidence="1" id="KW-1133">Transmembrane helix</keyword>
<evidence type="ECO:0000313" key="3">
    <source>
        <dbReference type="Proteomes" id="UP001186452"/>
    </source>
</evidence>
<protein>
    <submittedName>
        <fullName evidence="2">Uncharacterized protein</fullName>
    </submittedName>
</protein>
<feature type="transmembrane region" description="Helical" evidence="1">
    <location>
        <begin position="29"/>
        <end position="54"/>
    </location>
</feature>
<dbReference type="RefSeq" id="WP_317522402.1">
    <property type="nucleotide sequence ID" value="NZ_JAWJZI010000004.1"/>
</dbReference>
<evidence type="ECO:0000313" key="2">
    <source>
        <dbReference type="EMBL" id="MDV5169643.1"/>
    </source>
</evidence>
<dbReference type="Proteomes" id="UP001186452">
    <property type="component" value="Unassembled WGS sequence"/>
</dbReference>
<sequence length="61" mass="6392">MSIILFCLGGVFGNLHEYFTVGLDGYHSLAIFIVAVSINAFGSIVNIIALAITLKSGKASC</sequence>
<comment type="caution">
    <text evidence="2">The sequence shown here is derived from an EMBL/GenBank/DDBJ whole genome shotgun (WGS) entry which is preliminary data.</text>
</comment>
<evidence type="ECO:0000256" key="1">
    <source>
        <dbReference type="SAM" id="Phobius"/>
    </source>
</evidence>
<reference evidence="2 3" key="1">
    <citation type="submission" date="2023-10" db="EMBL/GenBank/DDBJ databases">
        <title>Marine bacteria isolated from horseshoe crab.</title>
        <authorList>
            <person name="Cheng T.H."/>
        </authorList>
    </citation>
    <scope>NUCLEOTIDE SEQUENCE [LARGE SCALE GENOMIC DNA]</scope>
    <source>
        <strain evidence="2 3">HSC6</strain>
    </source>
</reference>
<accession>A0ABU3ZI43</accession>
<gene>
    <name evidence="2" type="ORF">R2X38_11625</name>
</gene>
<keyword evidence="1" id="KW-0812">Transmembrane</keyword>